<dbReference type="PROSITE" id="PS51186">
    <property type="entry name" value="GNAT"/>
    <property type="match status" value="1"/>
</dbReference>
<dbReference type="STRING" id="447093.C0NXX3"/>
<dbReference type="InParanoid" id="C0NXX3"/>
<sequence>MAIEISKLAKEDIPCSVEIVQKAFEDDPYFLWVFDAQKSCPLQEDDDNPFPKLVFCFVLTSHATTYGRSGRYLLTVAELINFIPFNKQFSKERNAASITARCLWGINNGLFYVAKEVPSTNGDGAASVGPPKKNASRIVGVAMWLPPHPLSEPESWYSYFQSWILTFRQAANNILFRGHGGLNVKRYWIWKDAQNAVQSEIWNDSRGYYFCNVIAVADDARGKGIGKKLVEIVTDKADQEGMKCYLESSKKVPNLEIYGRMGFKFAKEMECHDGEDVCKLYCMTREPKYPSKTTPFKG</sequence>
<dbReference type="HOGENOM" id="CLU_073919_0_0_1"/>
<dbReference type="GO" id="GO:0016747">
    <property type="term" value="F:acyltransferase activity, transferring groups other than amino-acyl groups"/>
    <property type="evidence" value="ECO:0007669"/>
    <property type="project" value="InterPro"/>
</dbReference>
<dbReference type="VEuPathDB" id="FungiDB:I7I50_04309"/>
<evidence type="ECO:0000313" key="3">
    <source>
        <dbReference type="Proteomes" id="UP000001631"/>
    </source>
</evidence>
<protein>
    <submittedName>
        <fullName evidence="2">Acetyltransferase</fullName>
    </submittedName>
</protein>
<dbReference type="InterPro" id="IPR052523">
    <property type="entry name" value="Trichothecene_AcTrans"/>
</dbReference>
<keyword evidence="3" id="KW-1185">Reference proteome</keyword>
<dbReference type="PANTHER" id="PTHR42791">
    <property type="entry name" value="GNAT FAMILY ACETYLTRANSFERASE"/>
    <property type="match status" value="1"/>
</dbReference>
<dbReference type="EMBL" id="GG663376">
    <property type="protein sequence ID" value="EEH03641.1"/>
    <property type="molecule type" value="Genomic_DNA"/>
</dbReference>
<accession>C0NXX3</accession>
<dbReference type="SUPFAM" id="SSF55729">
    <property type="entry name" value="Acyl-CoA N-acyltransferases (Nat)"/>
    <property type="match status" value="1"/>
</dbReference>
<evidence type="ECO:0000259" key="1">
    <source>
        <dbReference type="PROSITE" id="PS51186"/>
    </source>
</evidence>
<reference evidence="2" key="1">
    <citation type="submission" date="2009-02" db="EMBL/GenBank/DDBJ databases">
        <title>The Genome Sequence of Ajellomyces capsulatus strain G186AR.</title>
        <authorList>
            <consortium name="The Broad Institute Genome Sequencing Platform"/>
            <person name="Champion M."/>
            <person name="Cuomo C."/>
            <person name="Ma L.-J."/>
            <person name="Henn M.R."/>
            <person name="Sil A."/>
            <person name="Goldman B."/>
            <person name="Young S.K."/>
            <person name="Kodira C.D."/>
            <person name="Zeng Q."/>
            <person name="Koehrsen M."/>
            <person name="Alvarado L."/>
            <person name="Berlin A."/>
            <person name="Borenstein D."/>
            <person name="Chen Z."/>
            <person name="Engels R."/>
            <person name="Freedman E."/>
            <person name="Gellesch M."/>
            <person name="Goldberg J."/>
            <person name="Griggs A."/>
            <person name="Gujja S."/>
            <person name="Heiman D."/>
            <person name="Hepburn T."/>
            <person name="Howarth C."/>
            <person name="Jen D."/>
            <person name="Larson L."/>
            <person name="Lewis B."/>
            <person name="Mehta T."/>
            <person name="Park D."/>
            <person name="Pearson M."/>
            <person name="Roberts A."/>
            <person name="Saif S."/>
            <person name="Shea T."/>
            <person name="Shenoy N."/>
            <person name="Sisk P."/>
            <person name="Stolte C."/>
            <person name="Sykes S."/>
            <person name="Walk T."/>
            <person name="White J."/>
            <person name="Yandava C."/>
            <person name="Klein B."/>
            <person name="McEwen J.G."/>
            <person name="Puccia R."/>
            <person name="Goldman G.H."/>
            <person name="Felipe M.S."/>
            <person name="Nino-Vega G."/>
            <person name="San-Blas G."/>
            <person name="Taylor J."/>
            <person name="Mendoza L."/>
            <person name="Galagan J."/>
            <person name="Nusbaum C."/>
            <person name="Birren B."/>
        </authorList>
    </citation>
    <scope>NUCLEOTIDE SEQUENCE</scope>
    <source>
        <strain evidence="2">G186AR</strain>
    </source>
</reference>
<gene>
    <name evidence="2" type="ORF">HCBG_07767</name>
</gene>
<name>C0NXX3_AJECG</name>
<dbReference type="RefSeq" id="XP_045284122.1">
    <property type="nucleotide sequence ID" value="XM_045434816.1"/>
</dbReference>
<dbReference type="Gene3D" id="3.40.630.30">
    <property type="match status" value="1"/>
</dbReference>
<feature type="domain" description="N-acetyltransferase" evidence="1">
    <location>
        <begin position="136"/>
        <end position="288"/>
    </location>
</feature>
<organism evidence="2 3">
    <name type="scientific">Ajellomyces capsulatus (strain G186AR / H82 / ATCC MYA-2454 / RMSCC 2432)</name>
    <name type="common">Darling's disease fungus</name>
    <name type="synonym">Histoplasma capsulatum</name>
    <dbReference type="NCBI Taxonomy" id="447093"/>
    <lineage>
        <taxon>Eukaryota</taxon>
        <taxon>Fungi</taxon>
        <taxon>Dikarya</taxon>
        <taxon>Ascomycota</taxon>
        <taxon>Pezizomycotina</taxon>
        <taxon>Eurotiomycetes</taxon>
        <taxon>Eurotiomycetidae</taxon>
        <taxon>Onygenales</taxon>
        <taxon>Ajellomycetaceae</taxon>
        <taxon>Histoplasma</taxon>
    </lineage>
</organism>
<evidence type="ECO:0000313" key="2">
    <source>
        <dbReference type="EMBL" id="EEH03641.1"/>
    </source>
</evidence>
<dbReference type="CDD" id="cd04301">
    <property type="entry name" value="NAT_SF"/>
    <property type="match status" value="1"/>
</dbReference>
<dbReference type="InterPro" id="IPR000182">
    <property type="entry name" value="GNAT_dom"/>
</dbReference>
<dbReference type="AlphaFoldDB" id="C0NXX3"/>
<proteinExistence type="predicted"/>
<dbReference type="Pfam" id="PF13508">
    <property type="entry name" value="Acetyltransf_7"/>
    <property type="match status" value="1"/>
</dbReference>
<dbReference type="GeneID" id="69040783"/>
<dbReference type="Proteomes" id="UP000001631">
    <property type="component" value="Unassembled WGS sequence"/>
</dbReference>
<dbReference type="InterPro" id="IPR016181">
    <property type="entry name" value="Acyl_CoA_acyltransferase"/>
</dbReference>
<dbReference type="PANTHER" id="PTHR42791:SF4">
    <property type="entry name" value="ACETYLTRANSFERASE, GNAT FAMILY FAMILY (AFU_ORTHOLOGUE AFUA_4G09540)-RELATED"/>
    <property type="match status" value="1"/>
</dbReference>